<name>A0A5D3YG01_9PROT</name>
<evidence type="ECO:0000313" key="3">
    <source>
        <dbReference type="Proteomes" id="UP000324176"/>
    </source>
</evidence>
<protein>
    <submittedName>
        <fullName evidence="2">Uncharacterized protein</fullName>
    </submittedName>
</protein>
<proteinExistence type="predicted"/>
<dbReference type="EMBL" id="VNHT01000026">
    <property type="protein sequence ID" value="TYP87288.1"/>
    <property type="molecule type" value="Genomic_DNA"/>
</dbReference>
<organism evidence="2 3">
    <name type="scientific">Nitrosomonas communis</name>
    <dbReference type="NCBI Taxonomy" id="44574"/>
    <lineage>
        <taxon>Bacteria</taxon>
        <taxon>Pseudomonadati</taxon>
        <taxon>Pseudomonadota</taxon>
        <taxon>Betaproteobacteria</taxon>
        <taxon>Nitrosomonadales</taxon>
        <taxon>Nitrosomonadaceae</taxon>
        <taxon>Nitrosomonas</taxon>
    </lineage>
</organism>
<dbReference type="AlphaFoldDB" id="A0A5D3YG01"/>
<accession>A0A5D3YG01</accession>
<feature type="region of interest" description="Disordered" evidence="1">
    <location>
        <begin position="1"/>
        <end position="20"/>
    </location>
</feature>
<evidence type="ECO:0000256" key="1">
    <source>
        <dbReference type="SAM" id="MobiDB-lite"/>
    </source>
</evidence>
<comment type="caution">
    <text evidence="2">The sequence shown here is derived from an EMBL/GenBank/DDBJ whole genome shotgun (WGS) entry which is preliminary data.</text>
</comment>
<reference evidence="2 3" key="1">
    <citation type="submission" date="2019-07" db="EMBL/GenBank/DDBJ databases">
        <title>Active sludge and wastewater microbial communities from Klosterneuburg, Austria.</title>
        <authorList>
            <person name="Wagner M."/>
        </authorList>
    </citation>
    <scope>NUCLEOTIDE SEQUENCE [LARGE SCALE GENOMIC DNA]</scope>
    <source>
        <strain evidence="2 3">Nm2</strain>
    </source>
</reference>
<gene>
    <name evidence="2" type="ORF">BCL69_10268</name>
</gene>
<dbReference type="Proteomes" id="UP000324176">
    <property type="component" value="Unassembled WGS sequence"/>
</dbReference>
<evidence type="ECO:0000313" key="2">
    <source>
        <dbReference type="EMBL" id="TYP87288.1"/>
    </source>
</evidence>
<sequence>MSAVRPDPNGLQIPPGPDNSWSNVFCTDIAFGKGFFIDHTVGIGWCMSF</sequence>